<feature type="compositionally biased region" description="Polar residues" evidence="1">
    <location>
        <begin position="1366"/>
        <end position="1381"/>
    </location>
</feature>
<accession>A0AAW0MVU8</accession>
<gene>
    <name evidence="3" type="ORF">WMY93_028727</name>
</gene>
<evidence type="ECO:0000256" key="2">
    <source>
        <dbReference type="SAM" id="Phobius"/>
    </source>
</evidence>
<proteinExistence type="predicted"/>
<dbReference type="PANTHER" id="PTHR47236:SF4">
    <property type="entry name" value="GENE 9195-RELATED"/>
    <property type="match status" value="1"/>
</dbReference>
<dbReference type="SMART" id="SM01411">
    <property type="entry name" value="Ephrin_rec_like"/>
    <property type="match status" value="2"/>
</dbReference>
<dbReference type="Proteomes" id="UP001460270">
    <property type="component" value="Unassembled WGS sequence"/>
</dbReference>
<evidence type="ECO:0000313" key="3">
    <source>
        <dbReference type="EMBL" id="KAK7882553.1"/>
    </source>
</evidence>
<sequence>MRNSTGGVSIESCSACPAGYHCSSEGLSSPSGPCSAGFYCLLTFLLLLPSPFSVQRDTTVQRAHLWPCHVPLESTNQILAQTTAYLVGLVFTVKRLLWVTHGPAHHTHSVQQGQWFPNPVLMGHIHIQTKLGSKKNRNVWPAHQGSFAELVEFKVCVPLVFFVFLEVPNLLHKIPTLLSVSGVSSVQHHVRPVITVQKVQMKLSLVLPIPFGAVQGVPAFMTAYHVHHNIGANLETLSFSLVLLVITVMAYLGVTIMGEQVPGLVLGTPIEPLLEQAARVTAFPAPLVHTATAQGLLISPQNSAHLVTGAVGMGLPSCAQQEPKDPLQELLHLANVNLAQGVLSALILAQQDTPMWKAFPVELVTSARRELQQKSSAEPDHTVDLRLLSLKSVLLVISVQWDLIHITPPNNWGSMPVNTSGLRDSPSSSCSLCRGGTYRPYLSNSLVCLPCPPGYVCPQGTENYKTHPCPRGYVCPAGSSQPKACPPGSFGKLTHAVKNSDCHPCPAGTFNHLEGQKACFPCGSSSTSSPGSSLCTCIGKNRAFQPSDGSCLCRTGFVFYDEQDFRSSSSDSVFDCQPEVNRRCAKGEVRIAASRVCVSPTLHSCNIACGPHGGTLNVEMGICQCERYVSAEELCNMSCLSRLPHLYAQFSSDGQLQLSLKERKDLIWARSVADILGPDIHANNIGKIHLVEFGSEGVFGWIPTEKELILHFLRGPVEVLHVHHRDRRDTKGENKNEWTVLPRIHNPIACISSGDMLFFQLTINHTDRHHSHFPVYQKDHLFNSNPSWDFGAFRQLEILMKKTNLNSTRFAHVFAEPGKYVFVDSAVPEWTLVVVVNEQGTACYPRAAVFQPMTPAQLVKLGIVKQQQLNFLPDWELIAAFLSVFMALVVVLTSTVLVLRPEKSKIIANWKNKPKWRNVGEPFCPLECNCTKDSPDTPSLALVLGNRGVGEGAEAEEPAITKGSVSSRCDLEEFNVKTLYDKLEDQNLHIASQLARHRKDTQEFYRNMCQQAETLINILDSMDNKKLLLLKELLINRVAKDEVHNSRQEEKQLQDETFAVLLGDVLRSVEALLCKMTIGEVWHHQYVVPQDDCDCEPQHGDANICYTQLSSAHLVKDESLTEPAVPCLSDHDLSTLVSITPLFQTLQDIQQSLQNLTVGQCGLLDTEPDQETGLENAELIVTALDSLSPQHSAIYLFGCQVMQMLSSVPTTLTSAKIIAHCSKYFYFDATNQILYISEDRLHHAGHFISTLLQCMAHIVSGSKTEMFLKALHEAISVLSFQLFRLSLKWKAGSKLDMSEEQQGSLVSEFLNIRTEQLISKLKQSSTEDRDRVHSLTAHGSPVQMFCIEEEIDRLNESFIQLSMQLQNRSQARGDTGESNAGSRLRSASPSSIPSLSRNGTILLELKRRYVSSASMSSKSH</sequence>
<reference evidence="4" key="1">
    <citation type="submission" date="2024-04" db="EMBL/GenBank/DDBJ databases">
        <title>Salinicola lusitanus LLJ914,a marine bacterium isolated from the Okinawa Trough.</title>
        <authorList>
            <person name="Li J."/>
        </authorList>
    </citation>
    <scope>NUCLEOTIDE SEQUENCE [LARGE SCALE GENOMIC DNA]</scope>
</reference>
<keyword evidence="2" id="KW-0812">Transmembrane</keyword>
<feature type="compositionally biased region" description="Low complexity" evidence="1">
    <location>
        <begin position="1382"/>
        <end position="1395"/>
    </location>
</feature>
<feature type="transmembrane region" description="Helical" evidence="2">
    <location>
        <begin position="877"/>
        <end position="899"/>
    </location>
</feature>
<protein>
    <submittedName>
        <fullName evidence="3">Uncharacterized protein</fullName>
    </submittedName>
</protein>
<keyword evidence="2" id="KW-1133">Transmembrane helix</keyword>
<feature type="region of interest" description="Disordered" evidence="1">
    <location>
        <begin position="1366"/>
        <end position="1395"/>
    </location>
</feature>
<organism evidence="3 4">
    <name type="scientific">Mugilogobius chulae</name>
    <name type="common">yellowstripe goby</name>
    <dbReference type="NCBI Taxonomy" id="88201"/>
    <lineage>
        <taxon>Eukaryota</taxon>
        <taxon>Metazoa</taxon>
        <taxon>Chordata</taxon>
        <taxon>Craniata</taxon>
        <taxon>Vertebrata</taxon>
        <taxon>Euteleostomi</taxon>
        <taxon>Actinopterygii</taxon>
        <taxon>Neopterygii</taxon>
        <taxon>Teleostei</taxon>
        <taxon>Neoteleostei</taxon>
        <taxon>Acanthomorphata</taxon>
        <taxon>Gobiaria</taxon>
        <taxon>Gobiiformes</taxon>
        <taxon>Gobioidei</taxon>
        <taxon>Gobiidae</taxon>
        <taxon>Gobionellinae</taxon>
        <taxon>Mugilogobius</taxon>
    </lineage>
</organism>
<comment type="caution">
    <text evidence="3">The sequence shown here is derived from an EMBL/GenBank/DDBJ whole genome shotgun (WGS) entry which is preliminary data.</text>
</comment>
<dbReference type="PANTHER" id="PTHR47236">
    <property type="entry name" value="GENE, 32742-RELATED-RELATED"/>
    <property type="match status" value="1"/>
</dbReference>
<dbReference type="EMBL" id="JBBPFD010000021">
    <property type="protein sequence ID" value="KAK7882553.1"/>
    <property type="molecule type" value="Genomic_DNA"/>
</dbReference>
<evidence type="ECO:0000313" key="4">
    <source>
        <dbReference type="Proteomes" id="UP001460270"/>
    </source>
</evidence>
<name>A0AAW0MVU8_9GOBI</name>
<keyword evidence="4" id="KW-1185">Reference proteome</keyword>
<keyword evidence="2" id="KW-0472">Membrane</keyword>
<dbReference type="Gene3D" id="2.10.50.10">
    <property type="entry name" value="Tumor Necrosis Factor Receptor, subunit A, domain 2"/>
    <property type="match status" value="1"/>
</dbReference>
<evidence type="ECO:0000256" key="1">
    <source>
        <dbReference type="SAM" id="MobiDB-lite"/>
    </source>
</evidence>